<dbReference type="EMBL" id="QNVI01000040">
    <property type="protein sequence ID" value="TDA39016.1"/>
    <property type="molecule type" value="Genomic_DNA"/>
</dbReference>
<dbReference type="InterPro" id="IPR001163">
    <property type="entry name" value="Sm_dom_euk/arc"/>
</dbReference>
<dbReference type="Pfam" id="PF01423">
    <property type="entry name" value="LSM"/>
    <property type="match status" value="1"/>
</dbReference>
<dbReference type="PROSITE" id="PS52002">
    <property type="entry name" value="SM"/>
    <property type="match status" value="1"/>
</dbReference>
<evidence type="ECO:0000313" key="2">
    <source>
        <dbReference type="EMBL" id="RZN55916.1"/>
    </source>
</evidence>
<evidence type="ECO:0000313" key="4">
    <source>
        <dbReference type="Proteomes" id="UP000316080"/>
    </source>
</evidence>
<sequence>MNMSITSTRRYINELNNFIDKNVKVVTIRGVAYEGKLLGFDTSNLSICLGDVVIGNEKYSRVIIRGDAISEILLKEKPFDLKGLSDRLSKVFPNMVKYYEDVGVITVMDRIKVTAKGVEGSGPMFERVKKIYDQYIMEQTSEG</sequence>
<evidence type="ECO:0000313" key="5">
    <source>
        <dbReference type="Proteomes" id="UP000317265"/>
    </source>
</evidence>
<dbReference type="Pfam" id="PF14894">
    <property type="entry name" value="Lsm_C"/>
    <property type="match status" value="1"/>
</dbReference>
<evidence type="ECO:0000259" key="1">
    <source>
        <dbReference type="PROSITE" id="PS52002"/>
    </source>
</evidence>
<feature type="domain" description="Sm" evidence="1">
    <location>
        <begin position="10"/>
        <end position="78"/>
    </location>
</feature>
<dbReference type="InterPro" id="IPR037156">
    <property type="entry name" value="Lsm_C_sf"/>
</dbReference>
<gene>
    <name evidence="3" type="ORF">DSO09_03030</name>
    <name evidence="2" type="ORF">EF809_04295</name>
</gene>
<organism evidence="2 4">
    <name type="scientific">Thermoproteota archaeon</name>
    <dbReference type="NCBI Taxonomy" id="2056631"/>
    <lineage>
        <taxon>Archaea</taxon>
        <taxon>Thermoproteota</taxon>
    </lineage>
</organism>
<accession>A0A520KF55</accession>
<dbReference type="Gene3D" id="2.30.30.100">
    <property type="match status" value="1"/>
</dbReference>
<dbReference type="EMBL" id="RXIH01000033">
    <property type="protein sequence ID" value="RZN55916.1"/>
    <property type="molecule type" value="Genomic_DNA"/>
</dbReference>
<reference evidence="2 4" key="2">
    <citation type="journal article" date="2019" name="Nat. Microbiol.">
        <title>Wide diversity of methane and short-chain alkane metabolisms in uncultured archaea.</title>
        <authorList>
            <person name="Borrel G."/>
            <person name="Adam P.S."/>
            <person name="McKay L.J."/>
            <person name="Chen L.X."/>
            <person name="Sierra-Garcia I.N."/>
            <person name="Sieber C.M."/>
            <person name="Letourneur Q."/>
            <person name="Ghozlane A."/>
            <person name="Andersen G.L."/>
            <person name="Li W.J."/>
            <person name="Hallam S.J."/>
            <person name="Muyzer G."/>
            <person name="de Oliveira V.M."/>
            <person name="Inskeep W.P."/>
            <person name="Banfield J.F."/>
            <person name="Gribaldo S."/>
        </authorList>
    </citation>
    <scope>NUCLEOTIDE SEQUENCE [LARGE SCALE GENOMIC DNA]</scope>
    <source>
        <strain evidence="2">Verst-YHS</strain>
    </source>
</reference>
<dbReference type="SUPFAM" id="SSF50182">
    <property type="entry name" value="Sm-like ribonucleoproteins"/>
    <property type="match status" value="1"/>
</dbReference>
<dbReference type="GO" id="GO:1990904">
    <property type="term" value="C:ribonucleoprotein complex"/>
    <property type="evidence" value="ECO:0007669"/>
    <property type="project" value="UniProtKB-KW"/>
</dbReference>
<dbReference type="Gene3D" id="3.30.310.60">
    <property type="entry name" value="Like-Sm ribonucleoprotein, C-terminal domain"/>
    <property type="match status" value="1"/>
</dbReference>
<protein>
    <submittedName>
        <fullName evidence="2">Small nuclear ribonucleoprotein (Sm)</fullName>
    </submittedName>
</protein>
<evidence type="ECO:0000313" key="3">
    <source>
        <dbReference type="EMBL" id="TDA39016.1"/>
    </source>
</evidence>
<dbReference type="Proteomes" id="UP000317265">
    <property type="component" value="Unassembled WGS sequence"/>
</dbReference>
<proteinExistence type="predicted"/>
<reference evidence="3 5" key="1">
    <citation type="journal article" date="2019" name="Nat. Microbiol.">
        <title>Expanding anaerobic alkane metabolism in the domain of Archaea.</title>
        <authorList>
            <person name="Wang Y."/>
            <person name="Wegener G."/>
            <person name="Hou J."/>
            <person name="Wang F."/>
            <person name="Xiao X."/>
        </authorList>
    </citation>
    <scope>NUCLEOTIDE SEQUENCE [LARGE SCALE GENOMIC DNA]</scope>
    <source>
        <strain evidence="3">WYZ-LMO11</strain>
    </source>
</reference>
<dbReference type="GO" id="GO:0003723">
    <property type="term" value="F:RNA binding"/>
    <property type="evidence" value="ECO:0007669"/>
    <property type="project" value="InterPro"/>
</dbReference>
<name>A0A520KF55_9CREN</name>
<dbReference type="InterPro" id="IPR047575">
    <property type="entry name" value="Sm"/>
</dbReference>
<keyword evidence="2" id="KW-0687">Ribonucleoprotein</keyword>
<comment type="caution">
    <text evidence="2">The sequence shown here is derived from an EMBL/GenBank/DDBJ whole genome shotgun (WGS) entry which is preliminary data.</text>
</comment>
<dbReference type="Proteomes" id="UP000316080">
    <property type="component" value="Unassembled WGS sequence"/>
</dbReference>
<dbReference type="InterPro" id="IPR010920">
    <property type="entry name" value="LSM_dom_sf"/>
</dbReference>
<dbReference type="InterPro" id="IPR028277">
    <property type="entry name" value="Lsm_C"/>
</dbReference>
<dbReference type="AlphaFoldDB" id="A0A520KF55"/>